<name>A0A5J4TNN0_9EUKA</name>
<dbReference type="Gene3D" id="1.10.10.10">
    <property type="entry name" value="Winged helix-like DNA-binding domain superfamily/Winged helix DNA-binding domain"/>
    <property type="match status" value="1"/>
</dbReference>
<evidence type="ECO:0000313" key="2">
    <source>
        <dbReference type="EMBL" id="KAA6359492.1"/>
    </source>
</evidence>
<dbReference type="AlphaFoldDB" id="A0A5J4TNN0"/>
<protein>
    <recommendedName>
        <fullName evidence="4">Transposase</fullName>
    </recommendedName>
</protein>
<sequence length="106" mass="12654">MSKYKPEFKAQIVGLYNQGQGVTYLSKTYEITPSLIYRWINDAKENKTVDNFDDEQMVPIAEYNKVKREHEKVKKEIEIWKAALELINKKIKVMISRQHTFCFDYD</sequence>
<gene>
    <name evidence="2" type="ORF">EZS28_044981</name>
</gene>
<proteinExistence type="predicted"/>
<dbReference type="GO" id="GO:0004803">
    <property type="term" value="F:transposase activity"/>
    <property type="evidence" value="ECO:0007669"/>
    <property type="project" value="InterPro"/>
</dbReference>
<dbReference type="InterPro" id="IPR009057">
    <property type="entry name" value="Homeodomain-like_sf"/>
</dbReference>
<dbReference type="EMBL" id="SNRW01028296">
    <property type="protein sequence ID" value="KAA6359492.1"/>
    <property type="molecule type" value="Genomic_DNA"/>
</dbReference>
<dbReference type="GO" id="GO:0006313">
    <property type="term" value="P:DNA transposition"/>
    <property type="evidence" value="ECO:0007669"/>
    <property type="project" value="InterPro"/>
</dbReference>
<feature type="coiled-coil region" evidence="1">
    <location>
        <begin position="63"/>
        <end position="90"/>
    </location>
</feature>
<accession>A0A5J4TNN0</accession>
<keyword evidence="1" id="KW-0175">Coiled coil</keyword>
<comment type="caution">
    <text evidence="2">The sequence shown here is derived from an EMBL/GenBank/DDBJ whole genome shotgun (WGS) entry which is preliminary data.</text>
</comment>
<reference evidence="2 3" key="1">
    <citation type="submission" date="2019-03" db="EMBL/GenBank/DDBJ databases">
        <title>Single cell metagenomics reveals metabolic interactions within the superorganism composed of flagellate Streblomastix strix and complex community of Bacteroidetes bacteria on its surface.</title>
        <authorList>
            <person name="Treitli S.C."/>
            <person name="Kolisko M."/>
            <person name="Husnik F."/>
            <person name="Keeling P."/>
            <person name="Hampl V."/>
        </authorList>
    </citation>
    <scope>NUCLEOTIDE SEQUENCE [LARGE SCALE GENOMIC DNA]</scope>
    <source>
        <strain evidence="2">ST1C</strain>
    </source>
</reference>
<dbReference type="InterPro" id="IPR002514">
    <property type="entry name" value="Transposase_8"/>
</dbReference>
<dbReference type="GO" id="GO:0003677">
    <property type="term" value="F:DNA binding"/>
    <property type="evidence" value="ECO:0007669"/>
    <property type="project" value="InterPro"/>
</dbReference>
<evidence type="ECO:0008006" key="4">
    <source>
        <dbReference type="Google" id="ProtNLM"/>
    </source>
</evidence>
<dbReference type="Proteomes" id="UP000324800">
    <property type="component" value="Unassembled WGS sequence"/>
</dbReference>
<organism evidence="2 3">
    <name type="scientific">Streblomastix strix</name>
    <dbReference type="NCBI Taxonomy" id="222440"/>
    <lineage>
        <taxon>Eukaryota</taxon>
        <taxon>Metamonada</taxon>
        <taxon>Preaxostyla</taxon>
        <taxon>Oxymonadida</taxon>
        <taxon>Streblomastigidae</taxon>
        <taxon>Streblomastix</taxon>
    </lineage>
</organism>
<evidence type="ECO:0000256" key="1">
    <source>
        <dbReference type="SAM" id="Coils"/>
    </source>
</evidence>
<dbReference type="InterPro" id="IPR036388">
    <property type="entry name" value="WH-like_DNA-bd_sf"/>
</dbReference>
<evidence type="ECO:0000313" key="3">
    <source>
        <dbReference type="Proteomes" id="UP000324800"/>
    </source>
</evidence>
<dbReference type="Pfam" id="PF01527">
    <property type="entry name" value="HTH_Tnp_1"/>
    <property type="match status" value="1"/>
</dbReference>
<dbReference type="SUPFAM" id="SSF46689">
    <property type="entry name" value="Homeodomain-like"/>
    <property type="match status" value="1"/>
</dbReference>